<dbReference type="InterPro" id="IPR044925">
    <property type="entry name" value="His-Me_finger_sf"/>
</dbReference>
<name>A0A6C0AVL5_9ZZZZ</name>
<evidence type="ECO:0000313" key="2">
    <source>
        <dbReference type="EMBL" id="QHS83503.1"/>
    </source>
</evidence>
<dbReference type="Pfam" id="PF13392">
    <property type="entry name" value="HNH_3"/>
    <property type="match status" value="2"/>
</dbReference>
<dbReference type="SMART" id="SM00507">
    <property type="entry name" value="HNHc"/>
    <property type="match status" value="2"/>
</dbReference>
<protein>
    <recommendedName>
        <fullName evidence="1">HNH nuclease domain-containing protein</fullName>
    </recommendedName>
</protein>
<feature type="domain" description="HNH nuclease" evidence="1">
    <location>
        <begin position="232"/>
        <end position="280"/>
    </location>
</feature>
<feature type="domain" description="HNH nuclease" evidence="1">
    <location>
        <begin position="51"/>
        <end position="99"/>
    </location>
</feature>
<dbReference type="AlphaFoldDB" id="A0A6C0AVL5"/>
<proteinExistence type="predicted"/>
<dbReference type="Pfam" id="PF07463">
    <property type="entry name" value="NUMOD4"/>
    <property type="match status" value="1"/>
</dbReference>
<organism evidence="2">
    <name type="scientific">viral metagenome</name>
    <dbReference type="NCBI Taxonomy" id="1070528"/>
    <lineage>
        <taxon>unclassified sequences</taxon>
        <taxon>metagenomes</taxon>
        <taxon>organismal metagenomes</taxon>
    </lineage>
</organism>
<reference evidence="2" key="1">
    <citation type="journal article" date="2020" name="Nature">
        <title>Giant virus diversity and host interactions through global metagenomics.</title>
        <authorList>
            <person name="Schulz F."/>
            <person name="Roux S."/>
            <person name="Paez-Espino D."/>
            <person name="Jungbluth S."/>
            <person name="Walsh D.A."/>
            <person name="Denef V.J."/>
            <person name="McMahon K.D."/>
            <person name="Konstantinidis K.T."/>
            <person name="Eloe-Fadrosh E.A."/>
            <person name="Kyrpides N.C."/>
            <person name="Woyke T."/>
        </authorList>
    </citation>
    <scope>NUCLEOTIDE SEQUENCE</scope>
    <source>
        <strain evidence="2">GVMAG-S-ERX555961-36</strain>
    </source>
</reference>
<dbReference type="EMBL" id="MN738760">
    <property type="protein sequence ID" value="QHS83503.1"/>
    <property type="molecule type" value="Genomic_DNA"/>
</dbReference>
<dbReference type="InterPro" id="IPR036388">
    <property type="entry name" value="WH-like_DNA-bd_sf"/>
</dbReference>
<dbReference type="InterPro" id="IPR010902">
    <property type="entry name" value="NUMOD4"/>
</dbReference>
<dbReference type="InterPro" id="IPR003615">
    <property type="entry name" value="HNH_nuc"/>
</dbReference>
<dbReference type="Gene3D" id="1.10.10.10">
    <property type="entry name" value="Winged helix-like DNA-binding domain superfamily/Winged helix DNA-binding domain"/>
    <property type="match status" value="1"/>
</dbReference>
<evidence type="ECO:0000259" key="1">
    <source>
        <dbReference type="SMART" id="SM00507"/>
    </source>
</evidence>
<sequence length="291" mass="34055">MTEIWKELEGFSKYKFSNTGKVWSKHYKKFLSVKPRQDGYIAYNLKNNEGIKKNMLSHRLIALAFIPNQENKPTINHKNHNRADNRVENLEWATISEQNLHQKKPLKEITRLRGSRSVWRCSLDGEKLELYQTIRDAAKWLLDNKGVECGWKNISAVCLNKRKTSHGFKWIYDTSQENIFENEIWKDIPKEILKGYIGYKVSDQGRIKNPKGNILKGSIHSSGYKNINIGINKTTFKIHRLVAQVFIPNIYGKPFVNHRNHDKTDCKLYNLEWVTPSENQILASQFYSSEK</sequence>
<dbReference type="Gene3D" id="3.90.75.20">
    <property type="match status" value="2"/>
</dbReference>
<dbReference type="SUPFAM" id="SSF54060">
    <property type="entry name" value="His-Me finger endonucleases"/>
    <property type="match status" value="2"/>
</dbReference>
<accession>A0A6C0AVL5</accession>
<dbReference type="GO" id="GO:0016788">
    <property type="term" value="F:hydrolase activity, acting on ester bonds"/>
    <property type="evidence" value="ECO:0007669"/>
    <property type="project" value="InterPro"/>
</dbReference>